<accession>A0A314XID0</accession>
<dbReference type="PROSITE" id="PS51035">
    <property type="entry name" value="BAG"/>
    <property type="match status" value="1"/>
</dbReference>
<feature type="region of interest" description="Disordered" evidence="2">
    <location>
        <begin position="1152"/>
        <end position="1178"/>
    </location>
</feature>
<organism evidence="4 5">
    <name type="scientific">Prunus yedoensis var. nudiflora</name>
    <dbReference type="NCBI Taxonomy" id="2094558"/>
    <lineage>
        <taxon>Eukaryota</taxon>
        <taxon>Viridiplantae</taxon>
        <taxon>Streptophyta</taxon>
        <taxon>Embryophyta</taxon>
        <taxon>Tracheophyta</taxon>
        <taxon>Spermatophyta</taxon>
        <taxon>Magnoliopsida</taxon>
        <taxon>eudicotyledons</taxon>
        <taxon>Gunneridae</taxon>
        <taxon>Pentapetalae</taxon>
        <taxon>rosids</taxon>
        <taxon>fabids</taxon>
        <taxon>Rosales</taxon>
        <taxon>Rosaceae</taxon>
        <taxon>Amygdaloideae</taxon>
        <taxon>Amygdaleae</taxon>
        <taxon>Prunus</taxon>
    </lineage>
</organism>
<feature type="region of interest" description="Disordered" evidence="2">
    <location>
        <begin position="298"/>
        <end position="631"/>
    </location>
</feature>
<evidence type="ECO:0000313" key="4">
    <source>
        <dbReference type="EMBL" id="PQP93592.1"/>
    </source>
</evidence>
<feature type="domain" description="BAG" evidence="3">
    <location>
        <begin position="680"/>
        <end position="756"/>
    </location>
</feature>
<keyword evidence="1" id="KW-0143">Chaperone</keyword>
<dbReference type="GO" id="GO:0009506">
    <property type="term" value="C:plasmodesma"/>
    <property type="evidence" value="ECO:0007669"/>
    <property type="project" value="TreeGrafter"/>
</dbReference>
<evidence type="ECO:0000256" key="2">
    <source>
        <dbReference type="SAM" id="MobiDB-lite"/>
    </source>
</evidence>
<feature type="compositionally biased region" description="Basic and acidic residues" evidence="2">
    <location>
        <begin position="375"/>
        <end position="389"/>
    </location>
</feature>
<feature type="compositionally biased region" description="Basic and acidic residues" evidence="2">
    <location>
        <begin position="298"/>
        <end position="308"/>
    </location>
</feature>
<feature type="compositionally biased region" description="Basic and acidic residues" evidence="2">
    <location>
        <begin position="825"/>
        <end position="839"/>
    </location>
</feature>
<dbReference type="PROSITE" id="PS50096">
    <property type="entry name" value="IQ"/>
    <property type="match status" value="1"/>
</dbReference>
<feature type="compositionally biased region" description="Basic and acidic residues" evidence="2">
    <location>
        <begin position="544"/>
        <end position="564"/>
    </location>
</feature>
<dbReference type="GO" id="GO:0051087">
    <property type="term" value="F:protein-folding chaperone binding"/>
    <property type="evidence" value="ECO:0007669"/>
    <property type="project" value="InterPro"/>
</dbReference>
<feature type="compositionally biased region" description="Polar residues" evidence="2">
    <location>
        <begin position="470"/>
        <end position="485"/>
    </location>
</feature>
<evidence type="ECO:0000259" key="3">
    <source>
        <dbReference type="PROSITE" id="PS51035"/>
    </source>
</evidence>
<proteinExistence type="predicted"/>
<feature type="compositionally biased region" description="Polar residues" evidence="2">
    <location>
        <begin position="523"/>
        <end position="541"/>
    </location>
</feature>
<keyword evidence="5" id="KW-1185">Reference proteome</keyword>
<dbReference type="PANTHER" id="PTHR33322">
    <property type="entry name" value="BAG DOMAIN CONTAINING PROTEIN, EXPRESSED"/>
    <property type="match status" value="1"/>
</dbReference>
<dbReference type="SUPFAM" id="SSF63491">
    <property type="entry name" value="BAG domain"/>
    <property type="match status" value="1"/>
</dbReference>
<feature type="compositionally biased region" description="Basic and acidic residues" evidence="2">
    <location>
        <begin position="601"/>
        <end position="631"/>
    </location>
</feature>
<dbReference type="Pfam" id="PF02179">
    <property type="entry name" value="BAG"/>
    <property type="match status" value="1"/>
</dbReference>
<dbReference type="FunFam" id="1.20.58.120:FF:000010">
    <property type="entry name" value="BAG family molecular chaperone regulator 6"/>
    <property type="match status" value="1"/>
</dbReference>
<feature type="region of interest" description="Disordered" evidence="2">
    <location>
        <begin position="825"/>
        <end position="862"/>
    </location>
</feature>
<comment type="caution">
    <text evidence="4">The sequence shown here is derived from an EMBL/GenBank/DDBJ whole genome shotgun (WGS) entry which is preliminary data.</text>
</comment>
<evidence type="ECO:0000256" key="1">
    <source>
        <dbReference type="ARBA" id="ARBA00023186"/>
    </source>
</evidence>
<dbReference type="SMART" id="SM00264">
    <property type="entry name" value="BAG"/>
    <property type="match status" value="1"/>
</dbReference>
<evidence type="ECO:0000313" key="5">
    <source>
        <dbReference type="Proteomes" id="UP000250321"/>
    </source>
</evidence>
<protein>
    <submittedName>
        <fullName evidence="4">BAG family molecular chaperone regulator 6</fullName>
    </submittedName>
</protein>
<feature type="compositionally biased region" description="Low complexity" evidence="2">
    <location>
        <begin position="363"/>
        <end position="373"/>
    </location>
</feature>
<dbReference type="Gene3D" id="1.20.58.120">
    <property type="entry name" value="BAG domain"/>
    <property type="match status" value="1"/>
</dbReference>
<dbReference type="InterPro" id="IPR003103">
    <property type="entry name" value="BAG_domain"/>
</dbReference>
<dbReference type="EMBL" id="PJQY01002444">
    <property type="protein sequence ID" value="PQP93592.1"/>
    <property type="molecule type" value="Genomic_DNA"/>
</dbReference>
<name>A0A314XID0_PRUYE</name>
<sequence length="1309" mass="146779">MMPVYRYMDSDPYQRNQTFFFPQPHYSGLRANSPRPFEPWPYGSNYSYPIPCHSWCNHNSVPGFRPSHPHASMPSPVYFYGGYPAPYHEAYPVHYVPPPPHYSMEIPKYEYDKNMPPSFHCCGCPNHACHQNMDKGVKIEEQGPDVEKKAHDSLVPVQLRNYPYPIVWIPPESMNGGEQRKLSEPETIYEKKIPCNSKPHESLKSQEGDQRHGWFPFDLNNIGSLMQGGNRGQVQDQQKQMEDKNKEFPFPIFWVPSYEEIGKKEKDVNASQDQQSEDQKKQFPFPFFLLPFENKQKEEVGKEDKREMNSTPTIVPMNISEKGDVTNETGVNEEKPAGQGVVERKEKDVNASQDQQSEDQKKQFPFPFFLLPFENKQKEEVGKENKREMNSTPTIFPMNISEKGDVTNETGVNEEKPAGQGVVERKEKTANQKSMHVKQMNQEDEENKYEDTERRGRSVPVKHIEDNVANKPSGTSVRGQSSFPKKSSELPPVCLRVDPLPKKKKANGSSRSPSPPGAKGLKQESSTDATKPSASLGLQENAQEDSRSAPKNSKDVEPSKKEKVIPVVDRNITVDKDAMRTPQIPVNSKEGISRKPTIGEAAKDESRCEVNEDEGARKARDTTVDNVEETKKPTETVKSVVDGRKFEKKTMSDIEAAVRIQSGYRGFEVRRWEPLKKLKQTAEVREQVGDVRNHITSLETSDLQNYDKQKVVIGETIMRLLLKLDTIQGLLPSFRDIRRSLARELVVLQEKLDDLIAKKCQDTPQEASTITHVEELSSSANNNNCILEQKDEVKGLGDSSHHATEPCQGHVLHTIDYVPALRTKEPDLSDHGELHKASEDSAQELPVASGLKSEDLGSEPVMEQKNDVVNGQKNSGEISMVYTEMGNGSTELEQCSESPSLVEDKTVCTGISSEVVNTNPQTIELEELPRGATDNEPAISEPEKDEKIEMNKNEVQQSGEVELEMSPDVTSPNAGTNVTDKEAGMHEQADLPQSMINEESTANEFKKIEEVEVVKEDDVLESGEEEHQMVLDATSQHDGTPNLDQLELQPVGEMEEQPILQSNERVKMDSHKDEKLPGDSVLKAEVELPPQEEASKDDILPLVFELIESQPLSLPVQIETHDAVHEDGPSDIIDGDITCSSVLADVGRPIEDEVPIERSTEDSKYQPAATAREDRKVEDNKVECEDDNRLASGAETAKEDLFLETQSAPVQKNELASPTKGCAVGVEKERSLVEENGKLREMMQKLIEAGNEQLQVISKLTGRVKDLEKKLAKKKKVRSRRYRADSPPGTSCVKPSNNTLKERAVGVAM</sequence>
<dbReference type="Proteomes" id="UP000250321">
    <property type="component" value="Unassembled WGS sequence"/>
</dbReference>
<feature type="region of interest" description="Disordered" evidence="2">
    <location>
        <begin position="1271"/>
        <end position="1309"/>
    </location>
</feature>
<dbReference type="InterPro" id="IPR040400">
    <property type="entry name" value="BAG5/6/7/8"/>
</dbReference>
<feature type="compositionally biased region" description="Basic and acidic residues" evidence="2">
    <location>
        <begin position="332"/>
        <end position="349"/>
    </location>
</feature>
<dbReference type="OrthoDB" id="787121at2759"/>
<feature type="compositionally biased region" description="Basic and acidic residues" evidence="2">
    <location>
        <begin position="1152"/>
        <end position="1164"/>
    </location>
</feature>
<feature type="compositionally biased region" description="Basic and acidic residues" evidence="2">
    <location>
        <begin position="449"/>
        <end position="468"/>
    </location>
</feature>
<feature type="compositionally biased region" description="Basic and acidic residues" evidence="2">
    <location>
        <begin position="1300"/>
        <end position="1309"/>
    </location>
</feature>
<dbReference type="GO" id="GO:0006457">
    <property type="term" value="P:protein folding"/>
    <property type="evidence" value="ECO:0007669"/>
    <property type="project" value="TreeGrafter"/>
</dbReference>
<reference evidence="4 5" key="1">
    <citation type="submission" date="2018-02" db="EMBL/GenBank/DDBJ databases">
        <title>Draft genome of wild Prunus yedoensis var. nudiflora.</title>
        <authorList>
            <person name="Baek S."/>
            <person name="Kim J.-H."/>
            <person name="Choi K."/>
            <person name="Kim G.-B."/>
            <person name="Cho A."/>
            <person name="Jang H."/>
            <person name="Shin C.-H."/>
            <person name="Yu H.-J."/>
            <person name="Mun J.-H."/>
        </authorList>
    </citation>
    <scope>NUCLEOTIDE SEQUENCE [LARGE SCALE GENOMIC DNA]</scope>
    <source>
        <strain evidence="5">cv. Jeju island</strain>
        <tissue evidence="4">Leaf</tissue>
    </source>
</reference>
<dbReference type="InterPro" id="IPR036533">
    <property type="entry name" value="BAG_dom_sf"/>
</dbReference>
<feature type="compositionally biased region" description="Basic residues" evidence="2">
    <location>
        <begin position="1271"/>
        <end position="1281"/>
    </location>
</feature>
<dbReference type="PANTHER" id="PTHR33322:SF16">
    <property type="entry name" value="BAG FAMILY MOLECULAR CHAPERONE REGULATOR 6"/>
    <property type="match status" value="1"/>
</dbReference>
<dbReference type="STRING" id="2094558.A0A314XID0"/>
<gene>
    <name evidence="4" type="ORF">Pyn_12933</name>
</gene>
<feature type="compositionally biased region" description="Basic and acidic residues" evidence="2">
    <location>
        <begin position="413"/>
        <end position="430"/>
    </location>
</feature>